<dbReference type="RefSeq" id="WP_382390399.1">
    <property type="nucleotide sequence ID" value="NZ_JBHTCQ010000001.1"/>
</dbReference>
<proteinExistence type="predicted"/>
<evidence type="ECO:0000313" key="3">
    <source>
        <dbReference type="Proteomes" id="UP001596455"/>
    </source>
</evidence>
<dbReference type="Gene3D" id="3.40.50.2000">
    <property type="entry name" value="Glycogen Phosphorylase B"/>
    <property type="match status" value="2"/>
</dbReference>
<reference evidence="3" key="1">
    <citation type="journal article" date="2019" name="Int. J. Syst. Evol. Microbiol.">
        <title>The Global Catalogue of Microorganisms (GCM) 10K type strain sequencing project: providing services to taxonomists for standard genome sequencing and annotation.</title>
        <authorList>
            <consortium name="The Broad Institute Genomics Platform"/>
            <consortium name="The Broad Institute Genome Sequencing Center for Infectious Disease"/>
            <person name="Wu L."/>
            <person name="Ma J."/>
        </authorList>
    </citation>
    <scope>NUCLEOTIDE SEQUENCE [LARGE SCALE GENOMIC DNA]</scope>
    <source>
        <strain evidence="3">JCM 1490</strain>
    </source>
</reference>
<evidence type="ECO:0000313" key="2">
    <source>
        <dbReference type="EMBL" id="MFC7403695.1"/>
    </source>
</evidence>
<accession>A0ABW2Q7Z0</accession>
<keyword evidence="3" id="KW-1185">Reference proteome</keyword>
<dbReference type="EMBL" id="JBHTCQ010000001">
    <property type="protein sequence ID" value="MFC7403695.1"/>
    <property type="molecule type" value="Genomic_DNA"/>
</dbReference>
<evidence type="ECO:0000259" key="1">
    <source>
        <dbReference type="Pfam" id="PF06722"/>
    </source>
</evidence>
<dbReference type="Proteomes" id="UP001596455">
    <property type="component" value="Unassembled WGS sequence"/>
</dbReference>
<dbReference type="InterPro" id="IPR002213">
    <property type="entry name" value="UDP_glucos_trans"/>
</dbReference>
<name>A0ABW2Q7Z0_9MICO</name>
<organism evidence="2 3">
    <name type="scientific">Georgenia alba</name>
    <dbReference type="NCBI Taxonomy" id="2233858"/>
    <lineage>
        <taxon>Bacteria</taxon>
        <taxon>Bacillati</taxon>
        <taxon>Actinomycetota</taxon>
        <taxon>Actinomycetes</taxon>
        <taxon>Micrococcales</taxon>
        <taxon>Bogoriellaceae</taxon>
        <taxon>Georgenia</taxon>
    </lineage>
</organism>
<comment type="caution">
    <text evidence="2">The sequence shown here is derived from an EMBL/GenBank/DDBJ whole genome shotgun (WGS) entry which is preliminary data.</text>
</comment>
<dbReference type="PANTHER" id="PTHR48050:SF13">
    <property type="entry name" value="STEROL 3-BETA-GLUCOSYLTRANSFERASE UGT80A2"/>
    <property type="match status" value="1"/>
</dbReference>
<dbReference type="PANTHER" id="PTHR48050">
    <property type="entry name" value="STEROL 3-BETA-GLUCOSYLTRANSFERASE"/>
    <property type="match status" value="1"/>
</dbReference>
<dbReference type="InterPro" id="IPR010610">
    <property type="entry name" value="EryCIII-like_C"/>
</dbReference>
<dbReference type="Pfam" id="PF06722">
    <property type="entry name" value="EryCIII-like_C"/>
    <property type="match status" value="1"/>
</dbReference>
<feature type="domain" description="Erythromycin biosynthesis protein CIII-like C-terminal" evidence="1">
    <location>
        <begin position="236"/>
        <end position="357"/>
    </location>
</feature>
<dbReference type="InterPro" id="IPR050426">
    <property type="entry name" value="Glycosyltransferase_28"/>
</dbReference>
<dbReference type="CDD" id="cd03784">
    <property type="entry name" value="GT1_Gtf-like"/>
    <property type="match status" value="1"/>
</dbReference>
<sequence>MSTSILMVVRDGGGTAPVELTVASKLRNHGHHVRLFGPPEVSRYAADRGFDLAVLDWPPGLTATGLMAQMVAAAPSWVEQIGPALPGTDLVVADCAAFGVLVAARACGVRSVSLMPTVYVADLPMFASNGPALAAVNRLRTSAGLRAVGSLTDQLLDADRLLVLTSRAFEDPDVSPPDHVRYVGPQLPTGHDATPGSADGLTAAVGDDRWPPGDAPLVLVSLSTGEQDQHGTLQRIVDAVSAMPVRVLVTTGPVEPGELRCPANVVAVRFVPHDQVLPYADLVLTHAGHGTVMAAVTAGVPLMCIPMGRDQPAVAARVTRHGLGVSVDPDADVAALRLAAERVLGDPAFRHAAVEISGALEPPDLVVQEIGALLGDGAQWKY</sequence>
<gene>
    <name evidence="2" type="ORF">ACFQQL_01135</name>
</gene>
<dbReference type="SUPFAM" id="SSF53756">
    <property type="entry name" value="UDP-Glycosyltransferase/glycogen phosphorylase"/>
    <property type="match status" value="1"/>
</dbReference>
<protein>
    <submittedName>
        <fullName evidence="2">Glycosyltransferase</fullName>
    </submittedName>
</protein>